<evidence type="ECO:0000313" key="2">
    <source>
        <dbReference type="Proteomes" id="UP001494902"/>
    </source>
</evidence>
<protein>
    <recommendedName>
        <fullName evidence="3">Transposase</fullName>
    </recommendedName>
</protein>
<comment type="caution">
    <text evidence="1">The sequence shown here is derived from an EMBL/GenBank/DDBJ whole genome shotgun (WGS) entry which is preliminary data.</text>
</comment>
<dbReference type="EMBL" id="JBEDNQ010000008">
    <property type="protein sequence ID" value="MEQ3552589.1"/>
    <property type="molecule type" value="Genomic_DNA"/>
</dbReference>
<gene>
    <name evidence="1" type="ORF">WIS52_19115</name>
</gene>
<organism evidence="1 2">
    <name type="scientific">Pseudonocardia nematodicida</name>
    <dbReference type="NCBI Taxonomy" id="1206997"/>
    <lineage>
        <taxon>Bacteria</taxon>
        <taxon>Bacillati</taxon>
        <taxon>Actinomycetota</taxon>
        <taxon>Actinomycetes</taxon>
        <taxon>Pseudonocardiales</taxon>
        <taxon>Pseudonocardiaceae</taxon>
        <taxon>Pseudonocardia</taxon>
    </lineage>
</organism>
<proteinExistence type="predicted"/>
<keyword evidence="2" id="KW-1185">Reference proteome</keyword>
<evidence type="ECO:0000313" key="1">
    <source>
        <dbReference type="EMBL" id="MEQ3552589.1"/>
    </source>
</evidence>
<evidence type="ECO:0008006" key="3">
    <source>
        <dbReference type="Google" id="ProtNLM"/>
    </source>
</evidence>
<dbReference type="Proteomes" id="UP001494902">
    <property type="component" value="Unassembled WGS sequence"/>
</dbReference>
<sequence length="75" mass="8505">MTTDEANDNRVRDLTAAEKTAFQRGRWPEAGRTKWALVGLRTLRVRTWVDGKQVELHSASLAGIRQTLQLLREGT</sequence>
<reference evidence="1 2" key="1">
    <citation type="submission" date="2024-03" db="EMBL/GenBank/DDBJ databases">
        <title>Draft genome sequence of Pseudonocardia nematodicida JCM 31783.</title>
        <authorList>
            <person name="Butdee W."/>
            <person name="Duangmal K."/>
        </authorList>
    </citation>
    <scope>NUCLEOTIDE SEQUENCE [LARGE SCALE GENOMIC DNA]</scope>
    <source>
        <strain evidence="1 2">JCM 31783</strain>
    </source>
</reference>
<dbReference type="RefSeq" id="WP_349299665.1">
    <property type="nucleotide sequence ID" value="NZ_JBEDNQ010000008.1"/>
</dbReference>
<accession>A0ABV1KFB8</accession>
<name>A0ABV1KFB8_9PSEU</name>